<comment type="similarity">
    <text evidence="4">Belongs to the trans-sulfuration enzymes family.</text>
</comment>
<dbReference type="EMBL" id="JAWXYG010000008">
    <property type="protein sequence ID" value="KAK4265212.1"/>
    <property type="molecule type" value="Genomic_DNA"/>
</dbReference>
<comment type="caution">
    <text evidence="5">The sequence shown here is derived from an EMBL/GenBank/DDBJ whole genome shotgun (WGS) entry which is preliminary data.</text>
</comment>
<dbReference type="PANTHER" id="PTHR11808">
    <property type="entry name" value="TRANS-SULFURATION ENZYME FAMILY MEMBER"/>
    <property type="match status" value="1"/>
</dbReference>
<dbReference type="InterPro" id="IPR015424">
    <property type="entry name" value="PyrdxlP-dep_Trfase"/>
</dbReference>
<proteinExistence type="inferred from homology"/>
<dbReference type="GO" id="GO:0047804">
    <property type="term" value="F:cysteine-S-conjugate beta-lyase activity"/>
    <property type="evidence" value="ECO:0007669"/>
    <property type="project" value="UniProtKB-ARBA"/>
</dbReference>
<comment type="cofactor">
    <cofactor evidence="1 4">
        <name>pyridoxal 5'-phosphate</name>
        <dbReference type="ChEBI" id="CHEBI:597326"/>
    </cofactor>
</comment>
<dbReference type="GO" id="GO:0030170">
    <property type="term" value="F:pyridoxal phosphate binding"/>
    <property type="evidence" value="ECO:0007669"/>
    <property type="project" value="InterPro"/>
</dbReference>
<dbReference type="AlphaFoldDB" id="A0AAE1J7C8"/>
<keyword evidence="3" id="KW-0456">Lyase</keyword>
<keyword evidence="6" id="KW-1185">Reference proteome</keyword>
<reference evidence="5" key="1">
    <citation type="submission" date="2023-10" db="EMBL/GenBank/DDBJ databases">
        <title>Chromosome-level genome of the transformable northern wattle, Acacia crassicarpa.</title>
        <authorList>
            <person name="Massaro I."/>
            <person name="Sinha N.R."/>
            <person name="Poethig S."/>
            <person name="Leichty A.R."/>
        </authorList>
    </citation>
    <scope>NUCLEOTIDE SEQUENCE</scope>
    <source>
        <strain evidence="5">Acra3RX</strain>
        <tissue evidence="5">Leaf</tissue>
    </source>
</reference>
<evidence type="ECO:0000313" key="6">
    <source>
        <dbReference type="Proteomes" id="UP001293593"/>
    </source>
</evidence>
<dbReference type="Pfam" id="PF01053">
    <property type="entry name" value="Cys_Met_Meta_PP"/>
    <property type="match status" value="1"/>
</dbReference>
<evidence type="ECO:0000256" key="4">
    <source>
        <dbReference type="RuleBase" id="RU362118"/>
    </source>
</evidence>
<dbReference type="PANTHER" id="PTHR11808:SF50">
    <property type="entry name" value="CYSTATHIONINE BETA-LYASE"/>
    <property type="match status" value="1"/>
</dbReference>
<dbReference type="InterPro" id="IPR015421">
    <property type="entry name" value="PyrdxlP-dep_Trfase_major"/>
</dbReference>
<keyword evidence="2 4" id="KW-0663">Pyridoxal phosphate</keyword>
<dbReference type="GO" id="GO:0019346">
    <property type="term" value="P:transsulfuration"/>
    <property type="evidence" value="ECO:0007669"/>
    <property type="project" value="InterPro"/>
</dbReference>
<dbReference type="GO" id="GO:0005737">
    <property type="term" value="C:cytoplasm"/>
    <property type="evidence" value="ECO:0007669"/>
    <property type="project" value="TreeGrafter"/>
</dbReference>
<evidence type="ECO:0000256" key="2">
    <source>
        <dbReference type="ARBA" id="ARBA00022898"/>
    </source>
</evidence>
<accession>A0AAE1J7C8</accession>
<dbReference type="SUPFAM" id="SSF53383">
    <property type="entry name" value="PLP-dependent transferases"/>
    <property type="match status" value="1"/>
</dbReference>
<name>A0AAE1J7C8_9FABA</name>
<evidence type="ECO:0000256" key="3">
    <source>
        <dbReference type="ARBA" id="ARBA00023239"/>
    </source>
</evidence>
<evidence type="ECO:0008006" key="7">
    <source>
        <dbReference type="Google" id="ProtNLM"/>
    </source>
</evidence>
<sequence>MALSSTFFNPLVVPSATVNPHTKITSSGKCFRANCLIRTEQATTKPAVLETAVFPATKEMKEPSLSTFIVNYHSDLDPFKATSTPIYQTATFKMKSATKFGEYGYSRSSNPIRETLDELLAKLDNAKYAYCFSSGMSALTAVCEQVNPGHEIITVEDIYGGSYNFINNLMTRK</sequence>
<organism evidence="5 6">
    <name type="scientific">Acacia crassicarpa</name>
    <name type="common">northern wattle</name>
    <dbReference type="NCBI Taxonomy" id="499986"/>
    <lineage>
        <taxon>Eukaryota</taxon>
        <taxon>Viridiplantae</taxon>
        <taxon>Streptophyta</taxon>
        <taxon>Embryophyta</taxon>
        <taxon>Tracheophyta</taxon>
        <taxon>Spermatophyta</taxon>
        <taxon>Magnoliopsida</taxon>
        <taxon>eudicotyledons</taxon>
        <taxon>Gunneridae</taxon>
        <taxon>Pentapetalae</taxon>
        <taxon>rosids</taxon>
        <taxon>fabids</taxon>
        <taxon>Fabales</taxon>
        <taxon>Fabaceae</taxon>
        <taxon>Caesalpinioideae</taxon>
        <taxon>mimosoid clade</taxon>
        <taxon>Acacieae</taxon>
        <taxon>Acacia</taxon>
    </lineage>
</organism>
<evidence type="ECO:0000256" key="1">
    <source>
        <dbReference type="ARBA" id="ARBA00001933"/>
    </source>
</evidence>
<evidence type="ECO:0000313" key="5">
    <source>
        <dbReference type="EMBL" id="KAK4265212.1"/>
    </source>
</evidence>
<gene>
    <name evidence="5" type="ORF">QN277_026295</name>
</gene>
<dbReference type="InterPro" id="IPR000277">
    <property type="entry name" value="Cys/Met-Metab_PyrdxlP-dep_enz"/>
</dbReference>
<dbReference type="Proteomes" id="UP001293593">
    <property type="component" value="Unassembled WGS sequence"/>
</dbReference>
<protein>
    <recommendedName>
        <fullName evidence="7">Cystathionine gamma-lyase</fullName>
    </recommendedName>
</protein>
<dbReference type="Gene3D" id="3.40.640.10">
    <property type="entry name" value="Type I PLP-dependent aspartate aminotransferase-like (Major domain)"/>
    <property type="match status" value="1"/>
</dbReference>